<proteinExistence type="predicted"/>
<dbReference type="Proteomes" id="UP000025227">
    <property type="component" value="Unplaced"/>
</dbReference>
<dbReference type="Gene3D" id="1.10.510.10">
    <property type="entry name" value="Transferase(Phosphotransferase) domain 1"/>
    <property type="match status" value="1"/>
</dbReference>
<dbReference type="PANTHER" id="PTHR24416:SF600">
    <property type="entry name" value="PDGF- AND VEGF-RECEPTOR RELATED, ISOFORM J"/>
    <property type="match status" value="1"/>
</dbReference>
<name>A0A7I4YAM1_HAECO</name>
<feature type="transmembrane region" description="Helical" evidence="1">
    <location>
        <begin position="31"/>
        <end position="52"/>
    </location>
</feature>
<dbReference type="Pfam" id="PF07714">
    <property type="entry name" value="PK_Tyr_Ser-Thr"/>
    <property type="match status" value="2"/>
</dbReference>
<dbReference type="GO" id="GO:0005886">
    <property type="term" value="C:plasma membrane"/>
    <property type="evidence" value="ECO:0007669"/>
    <property type="project" value="TreeGrafter"/>
</dbReference>
<protein>
    <submittedName>
        <fullName evidence="4">Protein kinase domain-containing protein</fullName>
    </submittedName>
</protein>
<evidence type="ECO:0000259" key="2">
    <source>
        <dbReference type="PROSITE" id="PS50011"/>
    </source>
</evidence>
<dbReference type="AlphaFoldDB" id="A0A7I4YAM1"/>
<reference evidence="4" key="1">
    <citation type="submission" date="2020-12" db="UniProtKB">
        <authorList>
            <consortium name="WormBaseParasite"/>
        </authorList>
    </citation>
    <scope>IDENTIFICATION</scope>
    <source>
        <strain evidence="4">MHco3</strain>
    </source>
</reference>
<accession>A0A7I4YAM1</accession>
<feature type="domain" description="Protein kinase" evidence="2">
    <location>
        <begin position="91"/>
        <end position="353"/>
    </location>
</feature>
<dbReference type="InterPro" id="IPR000719">
    <property type="entry name" value="Prot_kinase_dom"/>
</dbReference>
<dbReference type="PANTHER" id="PTHR24416">
    <property type="entry name" value="TYROSINE-PROTEIN KINASE RECEPTOR"/>
    <property type="match status" value="1"/>
</dbReference>
<dbReference type="SUPFAM" id="SSF56112">
    <property type="entry name" value="Protein kinase-like (PK-like)"/>
    <property type="match status" value="1"/>
</dbReference>
<organism evidence="3 4">
    <name type="scientific">Haemonchus contortus</name>
    <name type="common">Barber pole worm</name>
    <dbReference type="NCBI Taxonomy" id="6289"/>
    <lineage>
        <taxon>Eukaryota</taxon>
        <taxon>Metazoa</taxon>
        <taxon>Ecdysozoa</taxon>
        <taxon>Nematoda</taxon>
        <taxon>Chromadorea</taxon>
        <taxon>Rhabditida</taxon>
        <taxon>Rhabditina</taxon>
        <taxon>Rhabditomorpha</taxon>
        <taxon>Strongyloidea</taxon>
        <taxon>Trichostrongylidae</taxon>
        <taxon>Haemonchus</taxon>
    </lineage>
</organism>
<dbReference type="OMA" id="EPHYQRT"/>
<dbReference type="InterPro" id="IPR001245">
    <property type="entry name" value="Ser-Thr/Tyr_kinase_cat_dom"/>
</dbReference>
<dbReference type="Gene3D" id="3.30.200.20">
    <property type="entry name" value="Phosphorylase Kinase, domain 1"/>
    <property type="match status" value="1"/>
</dbReference>
<dbReference type="GO" id="GO:0043235">
    <property type="term" value="C:receptor complex"/>
    <property type="evidence" value="ECO:0007669"/>
    <property type="project" value="TreeGrafter"/>
</dbReference>
<sequence>MAEENGFDSNHDHMPNSDDTLVTDQCSVSYMTPWATVVALTTCYLLVILWICKNGKKMCLPVPDSLFPYQKQLKQLKRDLSRYLVEDNCIEIFGSPLAQTPQGTLFRGTIIPRVKHRTTERVPVAVKVSHPNPKYSVALLEESARICRLAHPNISRILAVSQLSFTVLRPAVAVEWLAGGNLADYFQHQIRDREERQRPQILLRDVLEVLLQVSAALRHFHETLGDVAHGAVTTENVQLTSRDLRRCTIKLSCLYPPTTSRLPPEIVCSTERNPKRRQESDIWMFGVLCWESMTLGAEPHYQRTPEEIQRCYRLPDRGLTCPQGCPLDVWSLAMECLSEAHRRPRFAGASPTLVDRVQQLRNYYIQSMDCLYPVPNIGNCTCAEHKCKKVESFDRE</sequence>
<dbReference type="WBParaSite" id="HCON_00065500-00001">
    <property type="protein sequence ID" value="HCON_00065500-00001"/>
    <property type="gene ID" value="HCON_00065500"/>
</dbReference>
<dbReference type="GO" id="GO:0005524">
    <property type="term" value="F:ATP binding"/>
    <property type="evidence" value="ECO:0007669"/>
    <property type="project" value="InterPro"/>
</dbReference>
<keyword evidence="1" id="KW-0812">Transmembrane</keyword>
<keyword evidence="1" id="KW-1133">Transmembrane helix</keyword>
<evidence type="ECO:0000256" key="1">
    <source>
        <dbReference type="SAM" id="Phobius"/>
    </source>
</evidence>
<keyword evidence="3" id="KW-1185">Reference proteome</keyword>
<evidence type="ECO:0000313" key="3">
    <source>
        <dbReference type="Proteomes" id="UP000025227"/>
    </source>
</evidence>
<dbReference type="InterPro" id="IPR050122">
    <property type="entry name" value="RTK"/>
</dbReference>
<dbReference type="InterPro" id="IPR011009">
    <property type="entry name" value="Kinase-like_dom_sf"/>
</dbReference>
<evidence type="ECO:0000313" key="4">
    <source>
        <dbReference type="WBParaSite" id="HCON_00065500-00001"/>
    </source>
</evidence>
<keyword evidence="1" id="KW-0472">Membrane</keyword>
<dbReference type="OrthoDB" id="4062651at2759"/>
<dbReference type="PROSITE" id="PS50011">
    <property type="entry name" value="PROTEIN_KINASE_DOM"/>
    <property type="match status" value="1"/>
</dbReference>
<dbReference type="GO" id="GO:0007169">
    <property type="term" value="P:cell surface receptor protein tyrosine kinase signaling pathway"/>
    <property type="evidence" value="ECO:0007669"/>
    <property type="project" value="TreeGrafter"/>
</dbReference>
<dbReference type="GO" id="GO:0004714">
    <property type="term" value="F:transmembrane receptor protein tyrosine kinase activity"/>
    <property type="evidence" value="ECO:0007669"/>
    <property type="project" value="TreeGrafter"/>
</dbReference>